<protein>
    <submittedName>
        <fullName evidence="2">Uncharacterized protein</fullName>
    </submittedName>
</protein>
<sequence>MPQAKGKTKRVNAGVRPISAGFYNQFTRQSGVLEQALGEELTDSSLDPEEVKKVTELLGQIIAQKVEEGLGKMADVADVKSEVADLIDAAAREGTLANLLASIAVLGAQNTDEAPDERTADKTAPADAGSLEPETSPAGDEPAPDTVEPAPVHENADEKTAPNEKAGHNGEKKPRPGKGERQKPAADENPDETKPGKDQPESRPDSQAPESQS</sequence>
<evidence type="ECO:0000256" key="1">
    <source>
        <dbReference type="SAM" id="MobiDB-lite"/>
    </source>
</evidence>
<organism evidence="2 3">
    <name type="scientific">Candidatus Magasanikbacteria bacterium GW2011_GWA2_56_11</name>
    <dbReference type="NCBI Taxonomy" id="1619044"/>
    <lineage>
        <taxon>Bacteria</taxon>
        <taxon>Candidatus Magasanikiibacteriota</taxon>
    </lineage>
</organism>
<feature type="non-terminal residue" evidence="2">
    <location>
        <position position="213"/>
    </location>
</feature>
<dbReference type="Proteomes" id="UP000033870">
    <property type="component" value="Unassembled WGS sequence"/>
</dbReference>
<reference evidence="2 3" key="1">
    <citation type="journal article" date="2015" name="Nature">
        <title>rRNA introns, odd ribosomes, and small enigmatic genomes across a large radiation of phyla.</title>
        <authorList>
            <person name="Brown C.T."/>
            <person name="Hug L.A."/>
            <person name="Thomas B.C."/>
            <person name="Sharon I."/>
            <person name="Castelle C.J."/>
            <person name="Singh A."/>
            <person name="Wilkins M.J."/>
            <person name="Williams K.H."/>
            <person name="Banfield J.F."/>
        </authorList>
    </citation>
    <scope>NUCLEOTIDE SEQUENCE [LARGE SCALE GENOMIC DNA]</scope>
</reference>
<feature type="compositionally biased region" description="Basic and acidic residues" evidence="1">
    <location>
        <begin position="154"/>
        <end position="204"/>
    </location>
</feature>
<dbReference type="STRING" id="1619044.UY92_C0023G0008"/>
<comment type="caution">
    <text evidence="2">The sequence shown here is derived from an EMBL/GenBank/DDBJ whole genome shotgun (WGS) entry which is preliminary data.</text>
</comment>
<name>A0A0G2B7B7_9BACT</name>
<evidence type="ECO:0000313" key="3">
    <source>
        <dbReference type="Proteomes" id="UP000033870"/>
    </source>
</evidence>
<dbReference type="AlphaFoldDB" id="A0A0G2B7B7"/>
<accession>A0A0G2B7B7</accession>
<feature type="region of interest" description="Disordered" evidence="1">
    <location>
        <begin position="109"/>
        <end position="213"/>
    </location>
</feature>
<dbReference type="EMBL" id="LCRX01000023">
    <property type="protein sequence ID" value="KKW41334.1"/>
    <property type="molecule type" value="Genomic_DNA"/>
</dbReference>
<proteinExistence type="predicted"/>
<evidence type="ECO:0000313" key="2">
    <source>
        <dbReference type="EMBL" id="KKW41334.1"/>
    </source>
</evidence>
<gene>
    <name evidence="2" type="ORF">UY92_C0023G0008</name>
</gene>